<evidence type="ECO:0000313" key="5">
    <source>
        <dbReference type="EMBL" id="SNX66815.1"/>
    </source>
</evidence>
<gene>
    <name evidence="5" type="ORF">SAMN05877753_101127</name>
</gene>
<keyword evidence="6" id="KW-1185">Reference proteome</keyword>
<dbReference type="NCBIfam" id="TIGR02092">
    <property type="entry name" value="glgD"/>
    <property type="match status" value="1"/>
</dbReference>
<dbReference type="OrthoDB" id="9801810at2"/>
<name>A0A285CHJ7_9BACI</name>
<dbReference type="PANTHER" id="PTHR43523:SF6">
    <property type="entry name" value="GLYCOGEN BIOSYNTHESIS PROTEIN GLGD"/>
    <property type="match status" value="1"/>
</dbReference>
<dbReference type="CDD" id="cd04651">
    <property type="entry name" value="LbH_G1P_AT_C"/>
    <property type="match status" value="1"/>
</dbReference>
<organism evidence="5 6">
    <name type="scientific">Bacillus oleivorans</name>
    <dbReference type="NCBI Taxonomy" id="1448271"/>
    <lineage>
        <taxon>Bacteria</taxon>
        <taxon>Bacillati</taxon>
        <taxon>Bacillota</taxon>
        <taxon>Bacilli</taxon>
        <taxon>Bacillales</taxon>
        <taxon>Bacillaceae</taxon>
        <taxon>Bacillus</taxon>
    </lineage>
</organism>
<dbReference type="PANTHER" id="PTHR43523">
    <property type="entry name" value="GLUCOSE-1-PHOSPHATE ADENYLYLTRANSFERASE-RELATED"/>
    <property type="match status" value="1"/>
</dbReference>
<dbReference type="InterPro" id="IPR011832">
    <property type="entry name" value="GlgDAde_trans"/>
</dbReference>
<keyword evidence="5" id="KW-0548">Nucleotidyltransferase</keyword>
<keyword evidence="2" id="KW-0320">Glycogen biosynthesis</keyword>
<dbReference type="SUPFAM" id="SSF51161">
    <property type="entry name" value="Trimeric LpxA-like enzymes"/>
    <property type="match status" value="1"/>
</dbReference>
<accession>A0A285CHJ7</accession>
<evidence type="ECO:0000259" key="4">
    <source>
        <dbReference type="Pfam" id="PF24894"/>
    </source>
</evidence>
<protein>
    <submittedName>
        <fullName evidence="5">Glucose-1-phosphate adenylyltransferase</fullName>
    </submittedName>
</protein>
<comment type="similarity">
    <text evidence="1">Belongs to the bacterial/plant glucose-1-phosphate adenylyltransferase family.</text>
</comment>
<dbReference type="GO" id="GO:0005978">
    <property type="term" value="P:glycogen biosynthetic process"/>
    <property type="evidence" value="ECO:0007669"/>
    <property type="project" value="UniProtKB-KW"/>
</dbReference>
<dbReference type="EMBL" id="OAOP01000001">
    <property type="protein sequence ID" value="SNX66815.1"/>
    <property type="molecule type" value="Genomic_DNA"/>
</dbReference>
<dbReference type="Proteomes" id="UP000219546">
    <property type="component" value="Unassembled WGS sequence"/>
</dbReference>
<dbReference type="AlphaFoldDB" id="A0A285CHJ7"/>
<evidence type="ECO:0000256" key="2">
    <source>
        <dbReference type="ARBA" id="ARBA00023056"/>
    </source>
</evidence>
<dbReference type="Gene3D" id="3.90.550.10">
    <property type="entry name" value="Spore Coat Polysaccharide Biosynthesis Protein SpsA, Chain A"/>
    <property type="match status" value="1"/>
</dbReference>
<dbReference type="SUPFAM" id="SSF53448">
    <property type="entry name" value="Nucleotide-diphospho-sugar transferases"/>
    <property type="match status" value="1"/>
</dbReference>
<dbReference type="Gene3D" id="2.160.10.10">
    <property type="entry name" value="Hexapeptide repeat proteins"/>
    <property type="match status" value="1"/>
</dbReference>
<dbReference type="InterPro" id="IPR029044">
    <property type="entry name" value="Nucleotide-diphossugar_trans"/>
</dbReference>
<keyword evidence="5" id="KW-0808">Transferase</keyword>
<dbReference type="CDD" id="cd02508">
    <property type="entry name" value="ADP_Glucose_PP"/>
    <property type="match status" value="1"/>
</dbReference>
<evidence type="ECO:0000313" key="6">
    <source>
        <dbReference type="Proteomes" id="UP000219546"/>
    </source>
</evidence>
<reference evidence="5 6" key="1">
    <citation type="submission" date="2017-08" db="EMBL/GenBank/DDBJ databases">
        <authorList>
            <person name="de Groot N.N."/>
        </authorList>
    </citation>
    <scope>NUCLEOTIDE SEQUENCE [LARGE SCALE GENOMIC DNA]</scope>
    <source>
        <strain evidence="5 6">JC228</strain>
    </source>
</reference>
<proteinExistence type="inferred from homology"/>
<dbReference type="RefSeq" id="WP_097156665.1">
    <property type="nucleotide sequence ID" value="NZ_JBEPMQ010000012.1"/>
</dbReference>
<feature type="domain" description="Glucose-1-phosphate adenylyltransferase/Bifunctional protein GlmU-like C-terminal hexapeptide" evidence="4">
    <location>
        <begin position="282"/>
        <end position="353"/>
    </location>
</feature>
<evidence type="ECO:0000259" key="3">
    <source>
        <dbReference type="Pfam" id="PF00483"/>
    </source>
</evidence>
<dbReference type="InterPro" id="IPR056818">
    <property type="entry name" value="GlmU/GlgC-like_hexapep"/>
</dbReference>
<dbReference type="InterPro" id="IPR011831">
    <property type="entry name" value="ADP-Glc_PPase"/>
</dbReference>
<sequence length="365" mass="41870">MRDVLGVINLMNENQFLKELTTSRCLASVPFGGRYRLIDFTLSDYIHADITQVAVFAKEKYRSLMDHLDSGKEWDLDRHTGGLFILPPLHPGERMRGDLQQFFDHIMFFQRSPADTVIISPGHHICEMDYTDLIDFHNRNNADITVVYKDFNGTPVYKPVYHQCSIDNNENVTDIQLYTTPQTGDLVCLETYCLNKNLLVDLIYRCVENDEYDLLKDAIKANLHYYKVKGYRLPGEMLFMHSMESFYECNMAFLNPKVMQAFFNDKRDVFTKIKHEAPAKYGHCSKVSHSLVANGCEIQGVVENSILFRGVTVQKGAVVKNSIIMQKSVIEEGAYVENVITDKQAKITRDKVIKGPRVIKKAETI</sequence>
<dbReference type="GO" id="GO:0008878">
    <property type="term" value="F:glucose-1-phosphate adenylyltransferase activity"/>
    <property type="evidence" value="ECO:0007669"/>
    <property type="project" value="InterPro"/>
</dbReference>
<evidence type="ECO:0000256" key="1">
    <source>
        <dbReference type="ARBA" id="ARBA00010443"/>
    </source>
</evidence>
<dbReference type="InterPro" id="IPR011004">
    <property type="entry name" value="Trimer_LpxA-like_sf"/>
</dbReference>
<feature type="domain" description="Nucleotidyl transferase" evidence="3">
    <location>
        <begin position="17"/>
        <end position="148"/>
    </location>
</feature>
<dbReference type="InterPro" id="IPR005835">
    <property type="entry name" value="NTP_transferase_dom"/>
</dbReference>
<dbReference type="Pfam" id="PF24894">
    <property type="entry name" value="Hexapep_GlmU"/>
    <property type="match status" value="1"/>
</dbReference>
<dbReference type="Pfam" id="PF00483">
    <property type="entry name" value="NTP_transferase"/>
    <property type="match status" value="1"/>
</dbReference>